<accession>A0AA86PCW4</accession>
<dbReference type="AlphaFoldDB" id="A0AA86PCW4"/>
<dbReference type="SUPFAM" id="SSF52058">
    <property type="entry name" value="L domain-like"/>
    <property type="match status" value="1"/>
</dbReference>
<proteinExistence type="predicted"/>
<name>A0AA86PCW4_9EUKA</name>
<organism evidence="3">
    <name type="scientific">Hexamita inflata</name>
    <dbReference type="NCBI Taxonomy" id="28002"/>
    <lineage>
        <taxon>Eukaryota</taxon>
        <taxon>Metamonada</taxon>
        <taxon>Diplomonadida</taxon>
        <taxon>Hexamitidae</taxon>
        <taxon>Hexamitinae</taxon>
        <taxon>Hexamita</taxon>
    </lineage>
</organism>
<dbReference type="Proteomes" id="UP001642409">
    <property type="component" value="Unassembled WGS sequence"/>
</dbReference>
<dbReference type="InterPro" id="IPR032675">
    <property type="entry name" value="LRR_dom_sf"/>
</dbReference>
<keyword evidence="1" id="KW-0433">Leucine-rich repeat</keyword>
<evidence type="ECO:0000313" key="5">
    <source>
        <dbReference type="Proteomes" id="UP001642409"/>
    </source>
</evidence>
<dbReference type="InterPro" id="IPR001611">
    <property type="entry name" value="Leu-rich_rpt"/>
</dbReference>
<evidence type="ECO:0000256" key="1">
    <source>
        <dbReference type="ARBA" id="ARBA00022614"/>
    </source>
</evidence>
<dbReference type="EMBL" id="CAXDID020000317">
    <property type="protein sequence ID" value="CAL6075991.1"/>
    <property type="molecule type" value="Genomic_DNA"/>
</dbReference>
<evidence type="ECO:0000313" key="4">
    <source>
        <dbReference type="EMBL" id="CAL6075991.1"/>
    </source>
</evidence>
<dbReference type="InterPro" id="IPR025875">
    <property type="entry name" value="Leu-rich_rpt_4"/>
</dbReference>
<sequence length="144" mass="16804">MESCGLVSVCFLRPLKNLQSLNLCFNKIVYVDNEFNSMKKLQQLNLSLNLISDFTSLQKHPNFSKFNLLNQRPPLYTQLLLANKVSNIENTNIQLIKINKQCLKMSQFKQKINALTENTQINLIQFTSNVVRLFQVINNKEYFE</sequence>
<keyword evidence="2" id="KW-0677">Repeat</keyword>
<dbReference type="PROSITE" id="PS51450">
    <property type="entry name" value="LRR"/>
    <property type="match status" value="1"/>
</dbReference>
<dbReference type="Gene3D" id="3.80.10.10">
    <property type="entry name" value="Ribonuclease Inhibitor"/>
    <property type="match status" value="1"/>
</dbReference>
<gene>
    <name evidence="3" type="ORF">HINF_LOCUS23878</name>
    <name evidence="4" type="ORF">HINF_LOCUS57473</name>
</gene>
<dbReference type="EMBL" id="CATOUU010000634">
    <property type="protein sequence ID" value="CAI9936233.1"/>
    <property type="molecule type" value="Genomic_DNA"/>
</dbReference>
<reference evidence="3" key="1">
    <citation type="submission" date="2023-06" db="EMBL/GenBank/DDBJ databases">
        <authorList>
            <person name="Kurt Z."/>
        </authorList>
    </citation>
    <scope>NUCLEOTIDE SEQUENCE</scope>
</reference>
<evidence type="ECO:0000313" key="3">
    <source>
        <dbReference type="EMBL" id="CAI9936233.1"/>
    </source>
</evidence>
<dbReference type="Pfam" id="PF12799">
    <property type="entry name" value="LRR_4"/>
    <property type="match status" value="1"/>
</dbReference>
<comment type="caution">
    <text evidence="3">The sequence shown here is derived from an EMBL/GenBank/DDBJ whole genome shotgun (WGS) entry which is preliminary data.</text>
</comment>
<reference evidence="4 5" key="2">
    <citation type="submission" date="2024-07" db="EMBL/GenBank/DDBJ databases">
        <authorList>
            <person name="Akdeniz Z."/>
        </authorList>
    </citation>
    <scope>NUCLEOTIDE SEQUENCE [LARGE SCALE GENOMIC DNA]</scope>
</reference>
<protein>
    <submittedName>
        <fullName evidence="3">Leucine-rich repeat domain superfamily</fullName>
    </submittedName>
    <submittedName>
        <fullName evidence="4">Leucine-rich_repeat domain superfamily</fullName>
    </submittedName>
</protein>
<keyword evidence="5" id="KW-1185">Reference proteome</keyword>
<evidence type="ECO:0000256" key="2">
    <source>
        <dbReference type="ARBA" id="ARBA00022737"/>
    </source>
</evidence>